<evidence type="ECO:0000313" key="8">
    <source>
        <dbReference type="Proteomes" id="UP000198870"/>
    </source>
</evidence>
<dbReference type="InterPro" id="IPR047865">
    <property type="entry name" value="Ribosomal_uL10_bac_type"/>
</dbReference>
<evidence type="ECO:0000256" key="5">
    <source>
        <dbReference type="ARBA" id="ARBA00035202"/>
    </source>
</evidence>
<name>A0A1G5IW17_9BACT</name>
<reference evidence="7 8" key="1">
    <citation type="submission" date="2016-10" db="EMBL/GenBank/DDBJ databases">
        <authorList>
            <person name="de Groot N.N."/>
        </authorList>
    </citation>
    <scope>NUCLEOTIDE SEQUENCE [LARGE SCALE GENOMIC DNA]</scope>
    <source>
        <strain evidence="7 8">AA1</strain>
    </source>
</reference>
<comment type="subunit">
    <text evidence="6">Part of the ribosomal stalk of the 50S ribosomal subunit. The N-terminus interacts with L11 and the large rRNA to form the base of the stalk. The C-terminus forms an elongated spine to which L12 dimers bind in a sequential fashion forming a multimeric L10(L12)X complex.</text>
</comment>
<dbReference type="SUPFAM" id="SSF160369">
    <property type="entry name" value="Ribosomal protein L10-like"/>
    <property type="match status" value="1"/>
</dbReference>
<dbReference type="CDD" id="cd05797">
    <property type="entry name" value="Ribosomal_L10"/>
    <property type="match status" value="1"/>
</dbReference>
<evidence type="ECO:0000256" key="3">
    <source>
        <dbReference type="ARBA" id="ARBA00022980"/>
    </source>
</evidence>
<evidence type="ECO:0000256" key="2">
    <source>
        <dbReference type="ARBA" id="ARBA00008889"/>
    </source>
</evidence>
<dbReference type="HAMAP" id="MF_00362">
    <property type="entry name" value="Ribosomal_uL10"/>
    <property type="match status" value="1"/>
</dbReference>
<comment type="function">
    <text evidence="1 6">Forms part of the ribosomal stalk, playing a central role in the interaction of the ribosome with GTP-bound translation factors.</text>
</comment>
<keyword evidence="6" id="KW-0699">rRNA-binding</keyword>
<dbReference type="NCBIfam" id="NF000955">
    <property type="entry name" value="PRK00099.1-1"/>
    <property type="match status" value="1"/>
</dbReference>
<dbReference type="InterPro" id="IPR001790">
    <property type="entry name" value="Ribosomal_uL10"/>
</dbReference>
<evidence type="ECO:0000256" key="1">
    <source>
        <dbReference type="ARBA" id="ARBA00002633"/>
    </source>
</evidence>
<dbReference type="GO" id="GO:1990904">
    <property type="term" value="C:ribonucleoprotein complex"/>
    <property type="evidence" value="ECO:0007669"/>
    <property type="project" value="UniProtKB-KW"/>
</dbReference>
<dbReference type="Gene3D" id="3.30.70.1730">
    <property type="match status" value="1"/>
</dbReference>
<evidence type="ECO:0000313" key="7">
    <source>
        <dbReference type="EMBL" id="SCY80295.1"/>
    </source>
</evidence>
<keyword evidence="6" id="KW-0694">RNA-binding</keyword>
<sequence>MNLDKKKAVVDSLHEKLAKSAIVISTDYKGLDVATVTKLRAELTKVGVEFHVAKNTLLRRASEETDAALITDSFKGPTAIAISFDDPVAPAKILSKFVEDNEKMEIKAAVMEGKTLDMNGLKALSELPSREVLLSQVLSAMNAVPTGMVRVLAEVPRQMVNVLSAIKDQKEAA</sequence>
<dbReference type="Gene3D" id="6.10.250.290">
    <property type="match status" value="1"/>
</dbReference>
<dbReference type="Pfam" id="PF00466">
    <property type="entry name" value="Ribosomal_L10"/>
    <property type="match status" value="1"/>
</dbReference>
<dbReference type="GO" id="GO:0070180">
    <property type="term" value="F:large ribosomal subunit rRNA binding"/>
    <property type="evidence" value="ECO:0007669"/>
    <property type="project" value="UniProtKB-UniRule"/>
</dbReference>
<dbReference type="EMBL" id="FMUX01000022">
    <property type="protein sequence ID" value="SCY80295.1"/>
    <property type="molecule type" value="Genomic_DNA"/>
</dbReference>
<dbReference type="InterPro" id="IPR022973">
    <property type="entry name" value="Ribosomal_uL10_bac"/>
</dbReference>
<dbReference type="AlphaFoldDB" id="A0A1G5IW17"/>
<evidence type="ECO:0000256" key="6">
    <source>
        <dbReference type="HAMAP-Rule" id="MF_00362"/>
    </source>
</evidence>
<keyword evidence="4 6" id="KW-0687">Ribonucleoprotein</keyword>
<dbReference type="GO" id="GO:0006412">
    <property type="term" value="P:translation"/>
    <property type="evidence" value="ECO:0007669"/>
    <property type="project" value="UniProtKB-UniRule"/>
</dbReference>
<dbReference type="InterPro" id="IPR043141">
    <property type="entry name" value="Ribosomal_uL10-like_sf"/>
</dbReference>
<comment type="similarity">
    <text evidence="2 6">Belongs to the universal ribosomal protein uL10 family.</text>
</comment>
<organism evidence="7 8">
    <name type="scientific">Desulfoluna spongiiphila</name>
    <dbReference type="NCBI Taxonomy" id="419481"/>
    <lineage>
        <taxon>Bacteria</taxon>
        <taxon>Pseudomonadati</taxon>
        <taxon>Thermodesulfobacteriota</taxon>
        <taxon>Desulfobacteria</taxon>
        <taxon>Desulfobacterales</taxon>
        <taxon>Desulfolunaceae</taxon>
        <taxon>Desulfoluna</taxon>
    </lineage>
</organism>
<accession>A0A1G5IW17</accession>
<keyword evidence="8" id="KW-1185">Reference proteome</keyword>
<dbReference type="OrthoDB" id="3186107at2"/>
<keyword evidence="3 6" id="KW-0689">Ribosomal protein</keyword>
<dbReference type="GO" id="GO:0005840">
    <property type="term" value="C:ribosome"/>
    <property type="evidence" value="ECO:0007669"/>
    <property type="project" value="UniProtKB-KW"/>
</dbReference>
<dbReference type="PANTHER" id="PTHR11560">
    <property type="entry name" value="39S RIBOSOMAL PROTEIN L10, MITOCHONDRIAL"/>
    <property type="match status" value="1"/>
</dbReference>
<dbReference type="STRING" id="419481.SAMN05216233_12288"/>
<evidence type="ECO:0000256" key="4">
    <source>
        <dbReference type="ARBA" id="ARBA00023274"/>
    </source>
</evidence>
<proteinExistence type="inferred from homology"/>
<dbReference type="Proteomes" id="UP000198870">
    <property type="component" value="Unassembled WGS sequence"/>
</dbReference>
<protein>
    <recommendedName>
        <fullName evidence="5 6">Large ribosomal subunit protein uL10</fullName>
    </recommendedName>
</protein>
<gene>
    <name evidence="6" type="primary">rplJ</name>
    <name evidence="7" type="ORF">SAMN05216233_12288</name>
</gene>